<dbReference type="Proteomes" id="UP001589785">
    <property type="component" value="Unassembled WGS sequence"/>
</dbReference>
<sequence>MTDQAPETIAAELEKEVKEKYPIIIQTGKVSEPVAGYVIHGEKGISGTTRSLNITLFRTAKAARLLLSSGIFSKQAKGMGHGLIICCNSSALLMK</sequence>
<reference evidence="1 2" key="1">
    <citation type="submission" date="2024-09" db="EMBL/GenBank/DDBJ databases">
        <authorList>
            <person name="Sun Q."/>
            <person name="Mori K."/>
        </authorList>
    </citation>
    <scope>NUCLEOTIDE SEQUENCE [LARGE SCALE GENOMIC DNA]</scope>
    <source>
        <strain evidence="1 2">CCM 7224</strain>
    </source>
</reference>
<dbReference type="EMBL" id="JBHLVN010000125">
    <property type="protein sequence ID" value="MFC0298851.1"/>
    <property type="molecule type" value="Genomic_DNA"/>
</dbReference>
<comment type="caution">
    <text evidence="1">The sequence shown here is derived from an EMBL/GenBank/DDBJ whole genome shotgun (WGS) entry which is preliminary data.</text>
</comment>
<protein>
    <submittedName>
        <fullName evidence="1">Uncharacterized protein</fullName>
    </submittedName>
</protein>
<keyword evidence="2" id="KW-1185">Reference proteome</keyword>
<proteinExistence type="predicted"/>
<evidence type="ECO:0000313" key="1">
    <source>
        <dbReference type="EMBL" id="MFC0298851.1"/>
    </source>
</evidence>
<dbReference type="RefSeq" id="WP_245629363.1">
    <property type="nucleotide sequence ID" value="NZ_JBHLVN010000125.1"/>
</dbReference>
<name>A0ABV6GWH6_9BACL</name>
<accession>A0ABV6GWH6</accession>
<gene>
    <name evidence="1" type="ORF">ACFFHQ_15980</name>
</gene>
<organism evidence="1 2">
    <name type="scientific">Geobacillus jurassicus</name>
    <dbReference type="NCBI Taxonomy" id="235932"/>
    <lineage>
        <taxon>Bacteria</taxon>
        <taxon>Bacillati</taxon>
        <taxon>Bacillota</taxon>
        <taxon>Bacilli</taxon>
        <taxon>Bacillales</taxon>
        <taxon>Anoxybacillaceae</taxon>
        <taxon>Geobacillus</taxon>
    </lineage>
</organism>
<evidence type="ECO:0000313" key="2">
    <source>
        <dbReference type="Proteomes" id="UP001589785"/>
    </source>
</evidence>